<keyword evidence="3 4" id="KW-0975">Bacterial flagellum</keyword>
<evidence type="ECO:0000313" key="9">
    <source>
        <dbReference type="Proteomes" id="UP000031258"/>
    </source>
</evidence>
<evidence type="ECO:0000259" key="6">
    <source>
        <dbReference type="Pfam" id="PF06429"/>
    </source>
</evidence>
<feature type="domain" description="Flagellar hook protein FlgE/F/G-like D1" evidence="7">
    <location>
        <begin position="80"/>
        <end position="146"/>
    </location>
</feature>
<evidence type="ECO:0000256" key="2">
    <source>
        <dbReference type="ARBA" id="ARBA00009677"/>
    </source>
</evidence>
<keyword evidence="9" id="KW-1185">Reference proteome</keyword>
<dbReference type="STRING" id="86105.NF27_IN00070"/>
<dbReference type="Pfam" id="PF00460">
    <property type="entry name" value="Flg_bb_rod"/>
    <property type="match status" value="1"/>
</dbReference>
<evidence type="ECO:0000256" key="3">
    <source>
        <dbReference type="ARBA" id="ARBA00023143"/>
    </source>
</evidence>
<dbReference type="GO" id="GO:0071978">
    <property type="term" value="P:bacterial-type flagellum-dependent swarming motility"/>
    <property type="evidence" value="ECO:0007669"/>
    <property type="project" value="TreeGrafter"/>
</dbReference>
<dbReference type="InterPro" id="IPR053967">
    <property type="entry name" value="LlgE_F_G-like_D1"/>
</dbReference>
<dbReference type="PANTHER" id="PTHR30435:SF19">
    <property type="entry name" value="FLAGELLAR BASAL-BODY ROD PROTEIN FLGG"/>
    <property type="match status" value="1"/>
</dbReference>
<dbReference type="InterPro" id="IPR010930">
    <property type="entry name" value="Flg_bb/hook_C_dom"/>
</dbReference>
<feature type="domain" description="Flagellar basal-body/hook protein C-terminal" evidence="6">
    <location>
        <begin position="188"/>
        <end position="211"/>
    </location>
</feature>
<feature type="domain" description="Flagellar basal body rod protein N-terminal" evidence="5">
    <location>
        <begin position="17"/>
        <end position="35"/>
    </location>
</feature>
<dbReference type="RefSeq" id="WP_053332750.1">
    <property type="nucleotide sequence ID" value="NZ_JSWE01000206.1"/>
</dbReference>
<proteinExistence type="inferred from homology"/>
<dbReference type="SUPFAM" id="SSF117143">
    <property type="entry name" value="Flagellar hook protein flgE"/>
    <property type="match status" value="1"/>
</dbReference>
<name>A0A0C1MWJ5_9RICK</name>
<comment type="similarity">
    <text evidence="2 4">Belongs to the flagella basal body rod proteins family.</text>
</comment>
<accession>A0A0C1MWJ5</accession>
<reference evidence="8 9" key="1">
    <citation type="submission" date="2014-11" db="EMBL/GenBank/DDBJ databases">
        <title>A Rickettsiales Symbiont of Amoebae With Ancient Features.</title>
        <authorList>
            <person name="Schulz F."/>
            <person name="Martijn J."/>
            <person name="Wascher F."/>
            <person name="Kostanjsek R."/>
            <person name="Ettema T.J."/>
            <person name="Horn M."/>
        </authorList>
    </citation>
    <scope>NUCLEOTIDE SEQUENCE [LARGE SCALE GENOMIC DNA]</scope>
    <source>
        <strain evidence="8 9">UWC36</strain>
    </source>
</reference>
<dbReference type="EMBL" id="JSWE01000206">
    <property type="protein sequence ID" value="KIE04266.1"/>
    <property type="molecule type" value="Genomic_DNA"/>
</dbReference>
<dbReference type="Proteomes" id="UP000031258">
    <property type="component" value="Unassembled WGS sequence"/>
</dbReference>
<protein>
    <submittedName>
        <fullName evidence="8">Uncharacterized protein</fullName>
    </submittedName>
</protein>
<dbReference type="NCBIfam" id="TIGR03506">
    <property type="entry name" value="FlgEFG_subfam"/>
    <property type="match status" value="1"/>
</dbReference>
<dbReference type="InterPro" id="IPR001444">
    <property type="entry name" value="Flag_bb_rod_N"/>
</dbReference>
<evidence type="ECO:0000259" key="5">
    <source>
        <dbReference type="Pfam" id="PF00460"/>
    </source>
</evidence>
<dbReference type="PANTHER" id="PTHR30435">
    <property type="entry name" value="FLAGELLAR PROTEIN"/>
    <property type="match status" value="1"/>
</dbReference>
<evidence type="ECO:0000313" key="8">
    <source>
        <dbReference type="EMBL" id="KIE04266.1"/>
    </source>
</evidence>
<evidence type="ECO:0000259" key="7">
    <source>
        <dbReference type="Pfam" id="PF22692"/>
    </source>
</evidence>
<gene>
    <name evidence="8" type="ORF">NF27_IN00070</name>
</gene>
<sequence length="239" mass="26155">MDNSTYFMLSKQVAAFNKINVTADNVANSNTTGFKKEHMVFDKYLTQDTREKVAFPNDIATTLDLKDGGLVPTNRPLDVALVGSGFFVVNTKNGIQYTRNGNFFINAENTLVNDKGSPILTADNQEIGFEEGDPSPVILQDGTITVNGEARGVIGVVEFTNPRLVRKNGEGLFTSEAAPEAKEDARIVQGMLEGSNVNAIEEMVKLAEVQKDATVTSNLINDLYNMQRSTYKVYSKIGE</sequence>
<dbReference type="AlphaFoldDB" id="A0A0C1MWJ5"/>
<dbReference type="Pfam" id="PF22692">
    <property type="entry name" value="LlgE_F_G_D1"/>
    <property type="match status" value="1"/>
</dbReference>
<dbReference type="InterPro" id="IPR020013">
    <property type="entry name" value="Flagellar_FlgE/F/G"/>
</dbReference>
<organism evidence="8 9">
    <name type="scientific">Candidatus Jidaibacter acanthamoebae</name>
    <dbReference type="NCBI Taxonomy" id="86105"/>
    <lineage>
        <taxon>Bacteria</taxon>
        <taxon>Pseudomonadati</taxon>
        <taxon>Pseudomonadota</taxon>
        <taxon>Alphaproteobacteria</taxon>
        <taxon>Rickettsiales</taxon>
        <taxon>Candidatus Midichloriaceae</taxon>
        <taxon>Candidatus Jidaibacter</taxon>
    </lineage>
</organism>
<comment type="caution">
    <text evidence="8">The sequence shown here is derived from an EMBL/GenBank/DDBJ whole genome shotgun (WGS) entry which is preliminary data.</text>
</comment>
<dbReference type="OrthoDB" id="9804559at2"/>
<comment type="subcellular location">
    <subcellularLocation>
        <location evidence="1 4">Bacterial flagellum basal body</location>
    </subcellularLocation>
</comment>
<dbReference type="InterPro" id="IPR037925">
    <property type="entry name" value="FlgE/F/G-like"/>
</dbReference>
<evidence type="ECO:0000256" key="1">
    <source>
        <dbReference type="ARBA" id="ARBA00004117"/>
    </source>
</evidence>
<dbReference type="GO" id="GO:0009425">
    <property type="term" value="C:bacterial-type flagellum basal body"/>
    <property type="evidence" value="ECO:0007669"/>
    <property type="project" value="UniProtKB-SubCell"/>
</dbReference>
<evidence type="ECO:0000256" key="4">
    <source>
        <dbReference type="RuleBase" id="RU362116"/>
    </source>
</evidence>
<dbReference type="Pfam" id="PF06429">
    <property type="entry name" value="Flg_bbr_C"/>
    <property type="match status" value="1"/>
</dbReference>